<dbReference type="InterPro" id="IPR003439">
    <property type="entry name" value="ABC_transporter-like_ATP-bd"/>
</dbReference>
<evidence type="ECO:0000259" key="15">
    <source>
        <dbReference type="PROSITE" id="PS50931"/>
    </source>
</evidence>
<comment type="subcellular location">
    <subcellularLocation>
        <location evidence="1">Cell membrane</location>
        <topology evidence="1">Multi-pass membrane protein</topology>
    </subcellularLocation>
</comment>
<dbReference type="Pfam" id="PF00664">
    <property type="entry name" value="ABC_membrane"/>
    <property type="match status" value="1"/>
</dbReference>
<dbReference type="Gene3D" id="3.40.190.290">
    <property type="match status" value="1"/>
</dbReference>
<evidence type="ECO:0000256" key="3">
    <source>
        <dbReference type="ARBA" id="ARBA00022475"/>
    </source>
</evidence>
<dbReference type="InterPro" id="IPR036640">
    <property type="entry name" value="ABC1_TM_sf"/>
</dbReference>
<evidence type="ECO:0000256" key="10">
    <source>
        <dbReference type="ARBA" id="ARBA00023136"/>
    </source>
</evidence>
<dbReference type="GO" id="GO:0005524">
    <property type="term" value="F:ATP binding"/>
    <property type="evidence" value="ECO:0007669"/>
    <property type="project" value="UniProtKB-KW"/>
</dbReference>
<dbReference type="PROSITE" id="PS50931">
    <property type="entry name" value="HTH_LYSR"/>
    <property type="match status" value="1"/>
</dbReference>
<dbReference type="InterPro" id="IPR039421">
    <property type="entry name" value="Type_1_exporter"/>
</dbReference>
<dbReference type="Proteomes" id="UP000217154">
    <property type="component" value="Chromosome"/>
</dbReference>
<keyword evidence="8" id="KW-0805">Transcription regulation</keyword>
<proteinExistence type="inferred from homology"/>
<dbReference type="FunFam" id="1.20.1560.10:FF:000070">
    <property type="entry name" value="Multidrug ABC transporter ATP-binding protein"/>
    <property type="match status" value="1"/>
</dbReference>
<dbReference type="PROSITE" id="PS50929">
    <property type="entry name" value="ABC_TM1F"/>
    <property type="match status" value="1"/>
</dbReference>
<dbReference type="PANTHER" id="PTHR24221:SF203">
    <property type="entry name" value="ATP-BINDING_PERMEASE FUSION ABC TRANSPORTER-RELATED"/>
    <property type="match status" value="1"/>
</dbReference>
<dbReference type="InterPro" id="IPR017871">
    <property type="entry name" value="ABC_transporter-like_CS"/>
</dbReference>
<keyword evidence="6" id="KW-0067">ATP-binding</keyword>
<dbReference type="Gene3D" id="1.10.10.10">
    <property type="entry name" value="Winged helix-like DNA-binding domain superfamily/Winged helix DNA-binding domain"/>
    <property type="match status" value="1"/>
</dbReference>
<dbReference type="InterPro" id="IPR027417">
    <property type="entry name" value="P-loop_NTPase"/>
</dbReference>
<feature type="transmembrane region" description="Helical" evidence="12">
    <location>
        <begin position="547"/>
        <end position="569"/>
    </location>
</feature>
<accession>A0A250DIZ1</accession>
<dbReference type="Pfam" id="PF00126">
    <property type="entry name" value="HTH_1"/>
    <property type="match status" value="1"/>
</dbReference>
<evidence type="ECO:0000256" key="6">
    <source>
        <dbReference type="ARBA" id="ARBA00022840"/>
    </source>
</evidence>
<feature type="transmembrane region" description="Helical" evidence="12">
    <location>
        <begin position="475"/>
        <end position="495"/>
    </location>
</feature>
<dbReference type="PANTHER" id="PTHR24221">
    <property type="entry name" value="ATP-BINDING CASSETTE SUB-FAMILY B"/>
    <property type="match status" value="1"/>
</dbReference>
<dbReference type="Gene3D" id="1.20.1560.10">
    <property type="entry name" value="ABC transporter type 1, transmembrane domain"/>
    <property type="match status" value="1"/>
</dbReference>
<dbReference type="Pfam" id="PF03466">
    <property type="entry name" value="LysR_substrate"/>
    <property type="match status" value="1"/>
</dbReference>
<dbReference type="InterPro" id="IPR000847">
    <property type="entry name" value="LysR_HTH_N"/>
</dbReference>
<evidence type="ECO:0000259" key="14">
    <source>
        <dbReference type="PROSITE" id="PS50929"/>
    </source>
</evidence>
<keyword evidence="3" id="KW-1003">Cell membrane</keyword>
<dbReference type="GO" id="GO:0016887">
    <property type="term" value="F:ATP hydrolysis activity"/>
    <property type="evidence" value="ECO:0007669"/>
    <property type="project" value="InterPro"/>
</dbReference>
<dbReference type="Gene3D" id="3.40.50.300">
    <property type="entry name" value="P-loop containing nucleotide triphosphate hydrolases"/>
    <property type="match status" value="1"/>
</dbReference>
<protein>
    <recommendedName>
        <fullName evidence="18">ABC transporter ATP-binding protein</fullName>
    </recommendedName>
</protein>
<dbReference type="SUPFAM" id="SSF53850">
    <property type="entry name" value="Periplasmic binding protein-like II"/>
    <property type="match status" value="1"/>
</dbReference>
<dbReference type="InterPro" id="IPR036390">
    <property type="entry name" value="WH_DNA-bd_sf"/>
</dbReference>
<dbReference type="FunFam" id="3.40.50.300:FF:000218">
    <property type="entry name" value="Multidrug ABC transporter ATP-binding protein"/>
    <property type="match status" value="1"/>
</dbReference>
<organism evidence="16 17">
    <name type="scientific">Variovorax boronicumulans</name>
    <dbReference type="NCBI Taxonomy" id="436515"/>
    <lineage>
        <taxon>Bacteria</taxon>
        <taxon>Pseudomonadati</taxon>
        <taxon>Pseudomonadota</taxon>
        <taxon>Betaproteobacteria</taxon>
        <taxon>Burkholderiales</taxon>
        <taxon>Comamonadaceae</taxon>
        <taxon>Variovorax</taxon>
    </lineage>
</organism>
<keyword evidence="5" id="KW-0547">Nucleotide-binding</keyword>
<dbReference type="AlphaFoldDB" id="A0A250DIZ1"/>
<evidence type="ECO:0000256" key="8">
    <source>
        <dbReference type="ARBA" id="ARBA00023015"/>
    </source>
</evidence>
<feature type="transmembrane region" description="Helical" evidence="12">
    <location>
        <begin position="681"/>
        <end position="700"/>
    </location>
</feature>
<dbReference type="PROSITE" id="PS00211">
    <property type="entry name" value="ABC_TRANSPORTER_1"/>
    <property type="match status" value="1"/>
</dbReference>
<dbReference type="FunFam" id="1.10.10.10:FF:000001">
    <property type="entry name" value="LysR family transcriptional regulator"/>
    <property type="match status" value="1"/>
</dbReference>
<feature type="transmembrane region" description="Helical" evidence="12">
    <location>
        <begin position="431"/>
        <end position="455"/>
    </location>
</feature>
<dbReference type="Pfam" id="PF00005">
    <property type="entry name" value="ABC_tran"/>
    <property type="match status" value="1"/>
</dbReference>
<dbReference type="InterPro" id="IPR011527">
    <property type="entry name" value="ABC1_TM_dom"/>
</dbReference>
<dbReference type="GO" id="GO:0005886">
    <property type="term" value="C:plasma membrane"/>
    <property type="evidence" value="ECO:0007669"/>
    <property type="project" value="UniProtKB-SubCell"/>
</dbReference>
<name>A0A250DIZ1_9BURK</name>
<dbReference type="GO" id="GO:0003677">
    <property type="term" value="F:DNA binding"/>
    <property type="evidence" value="ECO:0007669"/>
    <property type="project" value="UniProtKB-KW"/>
</dbReference>
<feature type="transmembrane region" description="Helical" evidence="12">
    <location>
        <begin position="575"/>
        <end position="594"/>
    </location>
</feature>
<dbReference type="KEGG" id="vbo:CKY39_14515"/>
<dbReference type="EMBL" id="CP023284">
    <property type="protein sequence ID" value="ATA54300.1"/>
    <property type="molecule type" value="Genomic_DNA"/>
</dbReference>
<keyword evidence="10 12" id="KW-0472">Membrane</keyword>
<keyword evidence="9" id="KW-0238">DNA-binding</keyword>
<dbReference type="GO" id="GO:0140359">
    <property type="term" value="F:ABC-type transporter activity"/>
    <property type="evidence" value="ECO:0007669"/>
    <property type="project" value="InterPro"/>
</dbReference>
<evidence type="ECO:0000256" key="1">
    <source>
        <dbReference type="ARBA" id="ARBA00004651"/>
    </source>
</evidence>
<evidence type="ECO:0000256" key="2">
    <source>
        <dbReference type="ARBA" id="ARBA00009437"/>
    </source>
</evidence>
<evidence type="ECO:0000256" key="9">
    <source>
        <dbReference type="ARBA" id="ARBA00023125"/>
    </source>
</evidence>
<dbReference type="SMART" id="SM00382">
    <property type="entry name" value="AAA"/>
    <property type="match status" value="1"/>
</dbReference>
<evidence type="ECO:0000313" key="16">
    <source>
        <dbReference type="EMBL" id="ATA54300.1"/>
    </source>
</evidence>
<dbReference type="CDD" id="cd08422">
    <property type="entry name" value="PBP2_CrgA_like"/>
    <property type="match status" value="1"/>
</dbReference>
<comment type="similarity">
    <text evidence="2">Belongs to the LysR transcriptional regulatory family.</text>
</comment>
<dbReference type="InterPro" id="IPR036388">
    <property type="entry name" value="WH-like_DNA-bd_sf"/>
</dbReference>
<evidence type="ECO:0000256" key="7">
    <source>
        <dbReference type="ARBA" id="ARBA00022989"/>
    </source>
</evidence>
<evidence type="ECO:0000313" key="17">
    <source>
        <dbReference type="Proteomes" id="UP000217154"/>
    </source>
</evidence>
<gene>
    <name evidence="16" type="ORF">CKY39_14515</name>
</gene>
<dbReference type="PROSITE" id="PS50893">
    <property type="entry name" value="ABC_TRANSPORTER_2"/>
    <property type="match status" value="1"/>
</dbReference>
<evidence type="ECO:0000256" key="11">
    <source>
        <dbReference type="ARBA" id="ARBA00023163"/>
    </source>
</evidence>
<evidence type="ECO:0000256" key="4">
    <source>
        <dbReference type="ARBA" id="ARBA00022692"/>
    </source>
</evidence>
<dbReference type="GO" id="GO:0034040">
    <property type="term" value="F:ATPase-coupled lipid transmembrane transporter activity"/>
    <property type="evidence" value="ECO:0007669"/>
    <property type="project" value="TreeGrafter"/>
</dbReference>
<feature type="domain" description="ABC transporter" evidence="13">
    <location>
        <begin position="752"/>
        <end position="992"/>
    </location>
</feature>
<keyword evidence="11" id="KW-0804">Transcription</keyword>
<reference evidence="16 17" key="1">
    <citation type="submission" date="2017-09" db="EMBL/GenBank/DDBJ databases">
        <title>The diverse metabolic capabilities of V. boronicumulans make it an excellent choice for continued studies on novel biodegradation.</title>
        <authorList>
            <person name="Sun S."/>
        </authorList>
    </citation>
    <scope>NUCLEOTIDE SEQUENCE [LARGE SCALE GENOMIC DNA]</scope>
    <source>
        <strain evidence="16 17">J1</strain>
    </source>
</reference>
<dbReference type="InterPro" id="IPR003593">
    <property type="entry name" value="AAA+_ATPase"/>
</dbReference>
<feature type="domain" description="HTH lysR-type" evidence="15">
    <location>
        <begin position="53"/>
        <end position="108"/>
    </location>
</feature>
<dbReference type="GO" id="GO:0003700">
    <property type="term" value="F:DNA-binding transcription factor activity"/>
    <property type="evidence" value="ECO:0007669"/>
    <property type="project" value="InterPro"/>
</dbReference>
<evidence type="ECO:0000256" key="12">
    <source>
        <dbReference type="SAM" id="Phobius"/>
    </source>
</evidence>
<keyword evidence="4 12" id="KW-0812">Transmembrane</keyword>
<feature type="domain" description="ABC transmembrane type-1" evidence="14">
    <location>
        <begin position="432"/>
        <end position="718"/>
    </location>
</feature>
<evidence type="ECO:0008006" key="18">
    <source>
        <dbReference type="Google" id="ProtNLM"/>
    </source>
</evidence>
<dbReference type="SUPFAM" id="SSF46785">
    <property type="entry name" value="Winged helix' DNA-binding domain"/>
    <property type="match status" value="1"/>
</dbReference>
<dbReference type="SUPFAM" id="SSF90123">
    <property type="entry name" value="ABC transporter transmembrane region"/>
    <property type="match status" value="1"/>
</dbReference>
<evidence type="ECO:0000256" key="5">
    <source>
        <dbReference type="ARBA" id="ARBA00022741"/>
    </source>
</evidence>
<evidence type="ECO:0000259" key="13">
    <source>
        <dbReference type="PROSITE" id="PS50893"/>
    </source>
</evidence>
<keyword evidence="7 12" id="KW-1133">Transmembrane helix</keyword>
<dbReference type="InterPro" id="IPR005119">
    <property type="entry name" value="LysR_subst-bd"/>
</dbReference>
<dbReference type="SUPFAM" id="SSF52540">
    <property type="entry name" value="P-loop containing nucleoside triphosphate hydrolases"/>
    <property type="match status" value="1"/>
</dbReference>
<sequence length="1010" mass="110583">MKYVGRRESVVLSWVKSMLLEGVGSTVDISFQEIDRLRCIESFLHRKSSMDRMTSLRVFREVVEAGSFAAAAERLGLSAPMASKHVAQLEKSLGARLLHRSSRHLSLTEAGAAWYEQSRRALDLLDAAEAAIGQTSDAPRGQLKVSAPVWCATPRFARVLADYRAAYPEVLVDMHLENRKVDLAADGYDLALRATQEPSPALIARPLCRVPFHLAGTPAYLKRHSGPPAVPADLAKLGAIVPSYVNLDNLALKGPGGRMFPLRLTPAMRSDDTTLTLHAVRADMGIAYLPVWLIDDDLAQGRLVRLLPAFEATPVTLFAVYTSRQYMSPKLRTFIDFLSARLGAWKQRQQAPTTPRHDAAEGLLKAPAANAPFRGKVMHAGLHSKALLETDSLFRFFEKLLPPYPAAEPTLPPQGFFAFLWACTHGVRGKIAAMAVLTAVMSTFEAALFAILGRIVDWLGGQVPSKLWAERGDTLLWLAAFLVISIGVVALQTIVKHQTLAVNLPMRLRWNFHRLMLGQSMAFYQDEFAGRITAKVMQTALAVRETVFVLADVLVAMGVYVATMIILVGVLDAQLVWPFVIWLALYIASLVYFVPRLGKVGKAQADARALMTGRVTDAYTNIATVKLFSHTQREAGFARDAMREFMKTGYGQMRLVSAFEIVNHTLSMGLTAGMAGMALWLWSHGTVGVGAVAAATAMALRLQGMSHWIMWEMTSLFENIGTVQDGMKTLSRPRTVLDAPHATVLDVPHGEVRFEQASFRYGDAGRRVIDDLNLVVKPGEKIGLVGRSGAGKSTLVNLLLRFHDLESGRILIDGQDISKVTQDSLRMHIGMVTQDTSLMHRSVADNIAYGRPDATLAQIEAAARRAEAHDFIQTLGDAGGRRGYEAHVGERGVKLSGGQRQRVAIARVMLKDAPILLLDEATSALDSEVEAAIQQSLYTLMEGKTVIAIAHRLSTIAAMDRLIVLDEGRVVEEGDHRTLMAQGGLYARLWAHQSGGFLGDGLEEDEALRA</sequence>